<name>W2Y2Z8_PHYNI</name>
<gene>
    <name evidence="1" type="ORF">F442_21342</name>
</gene>
<evidence type="ECO:0000313" key="2">
    <source>
        <dbReference type="Proteomes" id="UP000018948"/>
    </source>
</evidence>
<protein>
    <submittedName>
        <fullName evidence="1">Uncharacterized protein</fullName>
    </submittedName>
</protein>
<organism evidence="1 2">
    <name type="scientific">Phytophthora nicotianae P10297</name>
    <dbReference type="NCBI Taxonomy" id="1317064"/>
    <lineage>
        <taxon>Eukaryota</taxon>
        <taxon>Sar</taxon>
        <taxon>Stramenopiles</taxon>
        <taxon>Oomycota</taxon>
        <taxon>Peronosporomycetes</taxon>
        <taxon>Peronosporales</taxon>
        <taxon>Peronosporaceae</taxon>
        <taxon>Phytophthora</taxon>
    </lineage>
</organism>
<evidence type="ECO:0000313" key="1">
    <source>
        <dbReference type="EMBL" id="ETP29495.1"/>
    </source>
</evidence>
<dbReference type="AlphaFoldDB" id="W2Y2Z8"/>
<dbReference type="EMBL" id="ANIY01004419">
    <property type="protein sequence ID" value="ETP29495.1"/>
    <property type="molecule type" value="Genomic_DNA"/>
</dbReference>
<sequence>MQRQTVGGKRKVATDGELPLGCFGAGPTITEEKDDYTVFNCIVCLMPCNGYALYSMAMKDDKVDEAFWEIERPWQYLSLNQTICDESGRLFHTKFLLQLPQHFDMV</sequence>
<proteinExistence type="predicted"/>
<accession>W2Y2Z8</accession>
<dbReference type="Proteomes" id="UP000018948">
    <property type="component" value="Unassembled WGS sequence"/>
</dbReference>
<comment type="caution">
    <text evidence="1">The sequence shown here is derived from an EMBL/GenBank/DDBJ whole genome shotgun (WGS) entry which is preliminary data.</text>
</comment>
<reference evidence="1 2" key="1">
    <citation type="submission" date="2013-11" db="EMBL/GenBank/DDBJ databases">
        <title>The Genome Sequence of Phytophthora parasitica P10297.</title>
        <authorList>
            <consortium name="The Broad Institute Genomics Platform"/>
            <person name="Russ C."/>
            <person name="Tyler B."/>
            <person name="Panabieres F."/>
            <person name="Shan W."/>
            <person name="Tripathy S."/>
            <person name="Grunwald N."/>
            <person name="Machado M."/>
            <person name="Johnson C.S."/>
            <person name="Walker B."/>
            <person name="Young S.K."/>
            <person name="Zeng Q."/>
            <person name="Gargeya S."/>
            <person name="Fitzgerald M."/>
            <person name="Haas B."/>
            <person name="Abouelleil A."/>
            <person name="Allen A.W."/>
            <person name="Alvarado L."/>
            <person name="Arachchi H.M."/>
            <person name="Berlin A.M."/>
            <person name="Chapman S.B."/>
            <person name="Gainer-Dewar J."/>
            <person name="Goldberg J."/>
            <person name="Griggs A."/>
            <person name="Gujja S."/>
            <person name="Hansen M."/>
            <person name="Howarth C."/>
            <person name="Imamovic A."/>
            <person name="Ireland A."/>
            <person name="Larimer J."/>
            <person name="McCowan C."/>
            <person name="Murphy C."/>
            <person name="Pearson M."/>
            <person name="Poon T.W."/>
            <person name="Priest M."/>
            <person name="Roberts A."/>
            <person name="Saif S."/>
            <person name="Shea T."/>
            <person name="Sisk P."/>
            <person name="Sykes S."/>
            <person name="Wortman J."/>
            <person name="Nusbaum C."/>
            <person name="Birren B."/>
        </authorList>
    </citation>
    <scope>NUCLEOTIDE SEQUENCE [LARGE SCALE GENOMIC DNA]</scope>
    <source>
        <strain evidence="1 2">P10297</strain>
    </source>
</reference>